<evidence type="ECO:0000256" key="2">
    <source>
        <dbReference type="ARBA" id="ARBA00023002"/>
    </source>
</evidence>
<evidence type="ECO:0000256" key="1">
    <source>
        <dbReference type="ARBA" id="ARBA00022857"/>
    </source>
</evidence>
<keyword evidence="5" id="KW-1185">Reference proteome</keyword>
<dbReference type="PANTHER" id="PTHR47706">
    <property type="entry name" value="NMRA-LIKE FAMILY PROTEIN"/>
    <property type="match status" value="1"/>
</dbReference>
<keyword evidence="1" id="KW-0521">NADP</keyword>
<dbReference type="Gene3D" id="3.40.50.720">
    <property type="entry name" value="NAD(P)-binding Rossmann-like Domain"/>
    <property type="match status" value="1"/>
</dbReference>
<gene>
    <name evidence="4" type="ORF">A1O5_07100</name>
</gene>
<sequence>MAQQHRQQHQQKPAVPPRTRSILVLGAGELGRAILSNILSHPSFSPANTSLTLLIRPSSLAHPSPAQQSQHALLRSRGVAIIPGDIEASSQAVLAQLFAPFTAVLHAGGMALPPGTMTKVTRAVLEARVPYYVPWQHGVDYDIIGREGGQGMFSEQIGVRELLRGQTTTDWVVLSCGIFMSFLFEDFWGVVRRLPPISAAAEDSSGTAGISASIRSSKSASEKDAGGAREKIQITALNSWDDLITATTAEDIGKCTAELLFTPDSPVNTPVYIAGDTLSYGAFADTIERVVAPLGVEVVRLVWPLSHLKEESRIDPADKIKRYRVVFAEGKGLSWPKEQTWSATQGITMVGVEEYARRLFV</sequence>
<dbReference type="RefSeq" id="XP_007745879.1">
    <property type="nucleotide sequence ID" value="XM_007747689.1"/>
</dbReference>
<dbReference type="PANTHER" id="PTHR47706:SF6">
    <property type="entry name" value="NMRA-LIKE FAMILY PROTEIN (AFU_ORTHOLOGUE AFUA_6G00280)"/>
    <property type="match status" value="1"/>
</dbReference>
<dbReference type="EMBL" id="AMGX01000010">
    <property type="protein sequence ID" value="EXJ70027.1"/>
    <property type="molecule type" value="Genomic_DNA"/>
</dbReference>
<dbReference type="Proteomes" id="UP000019471">
    <property type="component" value="Unassembled WGS sequence"/>
</dbReference>
<reference evidence="4 5" key="1">
    <citation type="submission" date="2013-03" db="EMBL/GenBank/DDBJ databases">
        <title>The Genome Sequence of Cladophialophora psammophila CBS 110553.</title>
        <authorList>
            <consortium name="The Broad Institute Genomics Platform"/>
            <person name="Cuomo C."/>
            <person name="de Hoog S."/>
            <person name="Gorbushina A."/>
            <person name="Walker B."/>
            <person name="Young S.K."/>
            <person name="Zeng Q."/>
            <person name="Gargeya S."/>
            <person name="Fitzgerald M."/>
            <person name="Haas B."/>
            <person name="Abouelleil A."/>
            <person name="Allen A.W."/>
            <person name="Alvarado L."/>
            <person name="Arachchi H.M."/>
            <person name="Berlin A.M."/>
            <person name="Chapman S.B."/>
            <person name="Gainer-Dewar J."/>
            <person name="Goldberg J."/>
            <person name="Griggs A."/>
            <person name="Gujja S."/>
            <person name="Hansen M."/>
            <person name="Howarth C."/>
            <person name="Imamovic A."/>
            <person name="Ireland A."/>
            <person name="Larimer J."/>
            <person name="McCowan C."/>
            <person name="Murphy C."/>
            <person name="Pearson M."/>
            <person name="Poon T.W."/>
            <person name="Priest M."/>
            <person name="Roberts A."/>
            <person name="Saif S."/>
            <person name="Shea T."/>
            <person name="Sisk P."/>
            <person name="Sykes S."/>
            <person name="Wortman J."/>
            <person name="Nusbaum C."/>
            <person name="Birren B."/>
        </authorList>
    </citation>
    <scope>NUCLEOTIDE SEQUENCE [LARGE SCALE GENOMIC DNA]</scope>
    <source>
        <strain evidence="4 5">CBS 110553</strain>
    </source>
</reference>
<dbReference type="eggNOG" id="ENOG502QPPB">
    <property type="taxonomic scope" value="Eukaryota"/>
</dbReference>
<protein>
    <recommendedName>
        <fullName evidence="3">NmrA-like domain-containing protein</fullName>
    </recommendedName>
</protein>
<dbReference type="InterPro" id="IPR008030">
    <property type="entry name" value="NmrA-like"/>
</dbReference>
<dbReference type="STRING" id="1182543.W9WPB9"/>
<proteinExistence type="predicted"/>
<dbReference type="SUPFAM" id="SSF51735">
    <property type="entry name" value="NAD(P)-binding Rossmann-fold domains"/>
    <property type="match status" value="1"/>
</dbReference>
<evidence type="ECO:0000259" key="3">
    <source>
        <dbReference type="Pfam" id="PF05368"/>
    </source>
</evidence>
<dbReference type="GeneID" id="19191806"/>
<keyword evidence="2" id="KW-0560">Oxidoreductase</keyword>
<evidence type="ECO:0000313" key="5">
    <source>
        <dbReference type="Proteomes" id="UP000019471"/>
    </source>
</evidence>
<dbReference type="InterPro" id="IPR036291">
    <property type="entry name" value="NAD(P)-bd_dom_sf"/>
</dbReference>
<accession>W9WPB9</accession>
<feature type="domain" description="NmrA-like" evidence="3">
    <location>
        <begin position="20"/>
        <end position="310"/>
    </location>
</feature>
<comment type="caution">
    <text evidence="4">The sequence shown here is derived from an EMBL/GenBank/DDBJ whole genome shotgun (WGS) entry which is preliminary data.</text>
</comment>
<dbReference type="AlphaFoldDB" id="W9WPB9"/>
<dbReference type="HOGENOM" id="CLU_059949_0_0_1"/>
<evidence type="ECO:0000313" key="4">
    <source>
        <dbReference type="EMBL" id="EXJ70027.1"/>
    </source>
</evidence>
<dbReference type="OrthoDB" id="5283654at2759"/>
<dbReference type="Pfam" id="PF05368">
    <property type="entry name" value="NmrA"/>
    <property type="match status" value="1"/>
</dbReference>
<organism evidence="4 5">
    <name type="scientific">Cladophialophora psammophila CBS 110553</name>
    <dbReference type="NCBI Taxonomy" id="1182543"/>
    <lineage>
        <taxon>Eukaryota</taxon>
        <taxon>Fungi</taxon>
        <taxon>Dikarya</taxon>
        <taxon>Ascomycota</taxon>
        <taxon>Pezizomycotina</taxon>
        <taxon>Eurotiomycetes</taxon>
        <taxon>Chaetothyriomycetidae</taxon>
        <taxon>Chaetothyriales</taxon>
        <taxon>Herpotrichiellaceae</taxon>
        <taxon>Cladophialophora</taxon>
    </lineage>
</organism>
<dbReference type="InterPro" id="IPR051609">
    <property type="entry name" value="NmrA/Isoflavone_reductase-like"/>
</dbReference>
<name>W9WPB9_9EURO</name>
<dbReference type="GO" id="GO:0016491">
    <property type="term" value="F:oxidoreductase activity"/>
    <property type="evidence" value="ECO:0007669"/>
    <property type="project" value="UniProtKB-KW"/>
</dbReference>